<gene>
    <name evidence="2" type="ORF">DBV05_g9864</name>
</gene>
<dbReference type="AlphaFoldDB" id="A0A5N5D1E3"/>
<protein>
    <recommendedName>
        <fullName evidence="1">DUF7708 domain-containing protein</fullName>
    </recommendedName>
</protein>
<dbReference type="EMBL" id="VCHE01000100">
    <property type="protein sequence ID" value="KAB2571499.1"/>
    <property type="molecule type" value="Genomic_DNA"/>
</dbReference>
<accession>A0A5N5D1E3</accession>
<comment type="caution">
    <text evidence="2">The sequence shown here is derived from an EMBL/GenBank/DDBJ whole genome shotgun (WGS) entry which is preliminary data.</text>
</comment>
<evidence type="ECO:0000313" key="2">
    <source>
        <dbReference type="EMBL" id="KAB2571499.1"/>
    </source>
</evidence>
<dbReference type="OrthoDB" id="4062651at2759"/>
<reference evidence="2 3" key="1">
    <citation type="journal article" date="2019" name="Sci. Rep.">
        <title>A multi-omics analysis of the grapevine pathogen Lasiodiplodia theobromae reveals that temperature affects the expression of virulence- and pathogenicity-related genes.</title>
        <authorList>
            <person name="Felix C."/>
            <person name="Meneses R."/>
            <person name="Goncalves M.F.M."/>
            <person name="Tilleman L."/>
            <person name="Duarte A.S."/>
            <person name="Jorrin-Novo J.V."/>
            <person name="Van de Peer Y."/>
            <person name="Deforce D."/>
            <person name="Van Nieuwerburgh F."/>
            <person name="Esteves A.C."/>
            <person name="Alves A."/>
        </authorList>
    </citation>
    <scope>NUCLEOTIDE SEQUENCE [LARGE SCALE GENOMIC DNA]</scope>
    <source>
        <strain evidence="2 3">LA-SOL3</strain>
    </source>
</reference>
<proteinExistence type="predicted"/>
<keyword evidence="3" id="KW-1185">Reference proteome</keyword>
<organism evidence="2 3">
    <name type="scientific">Lasiodiplodia theobromae</name>
    <dbReference type="NCBI Taxonomy" id="45133"/>
    <lineage>
        <taxon>Eukaryota</taxon>
        <taxon>Fungi</taxon>
        <taxon>Dikarya</taxon>
        <taxon>Ascomycota</taxon>
        <taxon>Pezizomycotina</taxon>
        <taxon>Dothideomycetes</taxon>
        <taxon>Dothideomycetes incertae sedis</taxon>
        <taxon>Botryosphaeriales</taxon>
        <taxon>Botryosphaeriaceae</taxon>
        <taxon>Lasiodiplodia</taxon>
    </lineage>
</organism>
<feature type="domain" description="DUF7708" evidence="1">
    <location>
        <begin position="2"/>
        <end position="84"/>
    </location>
</feature>
<name>A0A5N5D1E3_9PEZI</name>
<evidence type="ECO:0000313" key="3">
    <source>
        <dbReference type="Proteomes" id="UP000325902"/>
    </source>
</evidence>
<evidence type="ECO:0000259" key="1">
    <source>
        <dbReference type="Pfam" id="PF24809"/>
    </source>
</evidence>
<dbReference type="InterPro" id="IPR056125">
    <property type="entry name" value="DUF7708"/>
</dbReference>
<dbReference type="Proteomes" id="UP000325902">
    <property type="component" value="Unassembled WGS sequence"/>
</dbReference>
<dbReference type="Pfam" id="PF24809">
    <property type="entry name" value="DUF7708"/>
    <property type="match status" value="1"/>
</dbReference>
<sequence length="110" mass="13175">MEQLGNALPEFDNYAETFYRSDRIKQVLALFYKDILDFHSTVLKFFKIKSWRLVLESLWPKYHGKLEVILRNIAKSKAMMDSAVTLMDITEAHQARIDAYQKYERDYEFQ</sequence>